<protein>
    <submittedName>
        <fullName evidence="2">RhsIA family immunity protein</fullName>
    </submittedName>
</protein>
<evidence type="ECO:0000259" key="1">
    <source>
        <dbReference type="Pfam" id="PF15655"/>
    </source>
</evidence>
<comment type="caution">
    <text evidence="2">The sequence shown here is derived from an EMBL/GenBank/DDBJ whole genome shotgun (WGS) entry which is preliminary data.</text>
</comment>
<sequence length="178" mass="21625">MDQQELNKHLVHIVQEYGSKWNNIEDHIYKQYEQEEAELREKYTGDEYHYVQRTDWHEQFSGLIGPIFVEYCTDKKRVYGGRSRQSFGFPVKFNGIEHSIETNVELKNKNRAEVYFKTETNFNDEYLFVLLRKADTWKIDNYKNRRYGTILHMCHKYVKKSNLNIFSKSRFFNGKQRL</sequence>
<dbReference type="Pfam" id="PF15655">
    <property type="entry name" value="Imm-NTF2"/>
    <property type="match status" value="1"/>
</dbReference>
<evidence type="ECO:0000313" key="2">
    <source>
        <dbReference type="EMBL" id="MCE5173250.1"/>
    </source>
</evidence>
<dbReference type="Proteomes" id="UP001199916">
    <property type="component" value="Unassembled WGS sequence"/>
</dbReference>
<dbReference type="RefSeq" id="WP_233699229.1">
    <property type="nucleotide sequence ID" value="NZ_JAJNBZ010000044.1"/>
</dbReference>
<feature type="domain" description="NTF2 fold immunity protein" evidence="1">
    <location>
        <begin position="63"/>
        <end position="145"/>
    </location>
</feature>
<dbReference type="InterPro" id="IPR028049">
    <property type="entry name" value="Imm-NTF2"/>
</dbReference>
<evidence type="ECO:0000313" key="3">
    <source>
        <dbReference type="Proteomes" id="UP001199916"/>
    </source>
</evidence>
<proteinExistence type="predicted"/>
<name>A0ABS8YSC7_9BACL</name>
<gene>
    <name evidence="2" type="ORF">LQV63_28730</name>
</gene>
<dbReference type="EMBL" id="JAJNBZ010000044">
    <property type="protein sequence ID" value="MCE5173250.1"/>
    <property type="molecule type" value="Genomic_DNA"/>
</dbReference>
<organism evidence="2 3">
    <name type="scientific">Paenibacillus profundus</name>
    <dbReference type="NCBI Taxonomy" id="1173085"/>
    <lineage>
        <taxon>Bacteria</taxon>
        <taxon>Bacillati</taxon>
        <taxon>Bacillota</taxon>
        <taxon>Bacilli</taxon>
        <taxon>Bacillales</taxon>
        <taxon>Paenibacillaceae</taxon>
        <taxon>Paenibacillus</taxon>
    </lineage>
</organism>
<reference evidence="2 3" key="1">
    <citation type="submission" date="2021-11" db="EMBL/GenBank/DDBJ databases">
        <title>Draft genome sequence of Paenibacillus profundus YoMME, a new Gram-positive bacteria with exoelectrogenic properties.</title>
        <authorList>
            <person name="Hubenova Y."/>
            <person name="Hubenova E."/>
            <person name="Manasiev Y."/>
            <person name="Peykov S."/>
            <person name="Mitov M."/>
        </authorList>
    </citation>
    <scope>NUCLEOTIDE SEQUENCE [LARGE SCALE GENOMIC DNA]</scope>
    <source>
        <strain evidence="2 3">YoMME</strain>
    </source>
</reference>
<keyword evidence="3" id="KW-1185">Reference proteome</keyword>
<accession>A0ABS8YSC7</accession>